<accession>A0ABQ9JFN1</accession>
<dbReference type="InterPro" id="IPR043504">
    <property type="entry name" value="Peptidase_S1_PA_chymotrypsin"/>
</dbReference>
<dbReference type="Gene3D" id="2.40.10.10">
    <property type="entry name" value="Trypsin-like serine proteases"/>
    <property type="match status" value="1"/>
</dbReference>
<dbReference type="SUPFAM" id="SSF50494">
    <property type="entry name" value="Trypsin-like serine proteases"/>
    <property type="match status" value="1"/>
</dbReference>
<keyword evidence="4" id="KW-1015">Disulfide bond</keyword>
<evidence type="ECO:0000256" key="2">
    <source>
        <dbReference type="ARBA" id="ARBA00022801"/>
    </source>
</evidence>
<organism evidence="7 8">
    <name type="scientific">Molorchus minor</name>
    <dbReference type="NCBI Taxonomy" id="1323400"/>
    <lineage>
        <taxon>Eukaryota</taxon>
        <taxon>Metazoa</taxon>
        <taxon>Ecdysozoa</taxon>
        <taxon>Arthropoda</taxon>
        <taxon>Hexapoda</taxon>
        <taxon>Insecta</taxon>
        <taxon>Pterygota</taxon>
        <taxon>Neoptera</taxon>
        <taxon>Endopterygota</taxon>
        <taxon>Coleoptera</taxon>
        <taxon>Polyphaga</taxon>
        <taxon>Cucujiformia</taxon>
        <taxon>Chrysomeloidea</taxon>
        <taxon>Cerambycidae</taxon>
        <taxon>Lamiinae</taxon>
        <taxon>Monochamini</taxon>
        <taxon>Molorchus</taxon>
    </lineage>
</organism>
<keyword evidence="8" id="KW-1185">Reference proteome</keyword>
<dbReference type="PANTHER" id="PTHR24276">
    <property type="entry name" value="POLYSERASE-RELATED"/>
    <property type="match status" value="1"/>
</dbReference>
<evidence type="ECO:0000256" key="5">
    <source>
        <dbReference type="SAM" id="MobiDB-lite"/>
    </source>
</evidence>
<feature type="region of interest" description="Disordered" evidence="5">
    <location>
        <begin position="66"/>
        <end position="106"/>
    </location>
</feature>
<evidence type="ECO:0000259" key="6">
    <source>
        <dbReference type="Pfam" id="PF00089"/>
    </source>
</evidence>
<keyword evidence="3" id="KW-0720">Serine protease</keyword>
<protein>
    <recommendedName>
        <fullName evidence="6">Peptidase S1 domain-containing protein</fullName>
    </recommendedName>
</protein>
<keyword evidence="2" id="KW-0378">Hydrolase</keyword>
<evidence type="ECO:0000256" key="4">
    <source>
        <dbReference type="ARBA" id="ARBA00023157"/>
    </source>
</evidence>
<proteinExistence type="predicted"/>
<dbReference type="PANTHER" id="PTHR24276:SF98">
    <property type="entry name" value="FI18310P1-RELATED"/>
    <property type="match status" value="1"/>
</dbReference>
<dbReference type="InterPro" id="IPR009003">
    <property type="entry name" value="Peptidase_S1_PA"/>
</dbReference>
<feature type="domain" description="Peptidase S1" evidence="6">
    <location>
        <begin position="9"/>
        <end position="94"/>
    </location>
</feature>
<evidence type="ECO:0000256" key="3">
    <source>
        <dbReference type="ARBA" id="ARBA00022825"/>
    </source>
</evidence>
<keyword evidence="1" id="KW-0645">Protease</keyword>
<evidence type="ECO:0000256" key="1">
    <source>
        <dbReference type="ARBA" id="ARBA00022670"/>
    </source>
</evidence>
<dbReference type="Proteomes" id="UP001162164">
    <property type="component" value="Unassembled WGS sequence"/>
</dbReference>
<dbReference type="InterPro" id="IPR001254">
    <property type="entry name" value="Trypsin_dom"/>
</dbReference>
<sequence length="106" mass="10632">MFIAAVSFLTVRAGSSTRGSGGKVVSVLQMTSHANYSKSTLDYDIGALLLSAAIDSVYSEAIALPSSGTGPASGETLTITGWGTTSESGSLATTPPSGASPCYNYS</sequence>
<dbReference type="InterPro" id="IPR050430">
    <property type="entry name" value="Peptidase_S1"/>
</dbReference>
<evidence type="ECO:0000313" key="8">
    <source>
        <dbReference type="Proteomes" id="UP001162164"/>
    </source>
</evidence>
<dbReference type="Pfam" id="PF00089">
    <property type="entry name" value="Trypsin"/>
    <property type="match status" value="1"/>
</dbReference>
<gene>
    <name evidence="7" type="ORF">NQ317_004287</name>
</gene>
<dbReference type="EMBL" id="JAPWTJ010000636">
    <property type="protein sequence ID" value="KAJ8976736.1"/>
    <property type="molecule type" value="Genomic_DNA"/>
</dbReference>
<reference evidence="7" key="1">
    <citation type="journal article" date="2023" name="Insect Mol. Biol.">
        <title>Genome sequencing provides insights into the evolution of gene families encoding plant cell wall-degrading enzymes in longhorned beetles.</title>
        <authorList>
            <person name="Shin N.R."/>
            <person name="Okamura Y."/>
            <person name="Kirsch R."/>
            <person name="Pauchet Y."/>
        </authorList>
    </citation>
    <scope>NUCLEOTIDE SEQUENCE</scope>
    <source>
        <strain evidence="7">MMC_N1</strain>
    </source>
</reference>
<evidence type="ECO:0000313" key="7">
    <source>
        <dbReference type="EMBL" id="KAJ8976736.1"/>
    </source>
</evidence>
<name>A0ABQ9JFN1_9CUCU</name>
<comment type="caution">
    <text evidence="7">The sequence shown here is derived from an EMBL/GenBank/DDBJ whole genome shotgun (WGS) entry which is preliminary data.</text>
</comment>